<evidence type="ECO:0000256" key="4">
    <source>
        <dbReference type="SAM" id="MobiDB-lite"/>
    </source>
</evidence>
<evidence type="ECO:0000256" key="3">
    <source>
        <dbReference type="SAM" id="Coils"/>
    </source>
</evidence>
<name>A0A341C0T2_NEOAA</name>
<dbReference type="PANTHER" id="PTHR40710">
    <property type="entry name" value="RIKEN CDNA E230025N22 GENE"/>
    <property type="match status" value="1"/>
</dbReference>
<keyword evidence="1" id="KW-0547">Nucleotide-binding</keyword>
<dbReference type="SUPFAM" id="SSF52540">
    <property type="entry name" value="P-loop containing nucleoside triphosphate hydrolases"/>
    <property type="match status" value="1"/>
</dbReference>
<dbReference type="Gene3D" id="3.40.850.10">
    <property type="entry name" value="Kinesin motor domain"/>
    <property type="match status" value="1"/>
</dbReference>
<feature type="region of interest" description="Disordered" evidence="4">
    <location>
        <begin position="660"/>
        <end position="686"/>
    </location>
</feature>
<dbReference type="RefSeq" id="XP_024607928.1">
    <property type="nucleotide sequence ID" value="XM_024752160.1"/>
</dbReference>
<feature type="coiled-coil region" evidence="3">
    <location>
        <begin position="564"/>
        <end position="591"/>
    </location>
</feature>
<feature type="compositionally biased region" description="Basic and acidic residues" evidence="4">
    <location>
        <begin position="665"/>
        <end position="676"/>
    </location>
</feature>
<proteinExistence type="predicted"/>
<dbReference type="InterPro" id="IPR027417">
    <property type="entry name" value="P-loop_NTPase"/>
</dbReference>
<dbReference type="InterPro" id="IPR036961">
    <property type="entry name" value="Kinesin_motor_dom_sf"/>
</dbReference>
<dbReference type="PANTHER" id="PTHR40710:SF1">
    <property type="entry name" value="RIKEN CDNA E230025N22 GENE"/>
    <property type="match status" value="1"/>
</dbReference>
<protein>
    <submittedName>
        <fullName evidence="6">Uncharacterized protein LOC112404318 isoform X1</fullName>
    </submittedName>
</protein>
<accession>A0A341C0T2</accession>
<dbReference type="Proteomes" id="UP000252040">
    <property type="component" value="Unplaced"/>
</dbReference>
<dbReference type="STRING" id="1706337.A0A341C0T2"/>
<dbReference type="GeneID" id="112404318"/>
<feature type="region of interest" description="Disordered" evidence="4">
    <location>
        <begin position="29"/>
        <end position="48"/>
    </location>
</feature>
<dbReference type="AlphaFoldDB" id="A0A341C0T2"/>
<sequence length="686" mass="76254">MRTWGNILIAHLETTDNSKLYMSEIFHKREKKKNSMQQSGSLRKERSPPMTRLAVVVEVERRRRSGKKPPHIHLRELICSPPVSSPEETCCPTLLLEGPKSIRLCQRGILESQFCSQEQCVTFDRVLGSDAPQEAEQELLTRVQCMLGSVGRGYSVALLLRGRETEAPRLVPQLLQMLFEEALPLRGSDAVLSTLSLVQLSTSGRSRDLLAPGSENLSVLDVSPLGLVVENASEVEVSDSRAASELYLQAAGGGDSACSLLTVTMSCPWPDPPEGPGTQGMWRGALRILQIPGALDCPLLQVLAGKVVGEEVEGSLPWIVSCLLEGNNYSGLLLRLDPQGSSLSLLQAALLGAAERRMKVRQVRPTLWDAVEEARARRAGLKSLRSGLLGDALTDSGLCQLGKALRELQVVKAWNQRSGSWMLKTVKTEAMGLPEPQLHFMDEKMETQKTIHLPEQVTDSTASPSPGLQEEPQVAGRTASIGPDLHQMHALRDPEEQAQQAPDVALQFFLAQAQRQRLREQHQIWIQEELKHLQQEEEAVAGVHIKGLVAEEVSEERQRWHREWTGLRLQLEALQAERDTAEQDLTALYDLHVQAARAWTCHVLQVFRAWRGLWEEQAMATEHHYRSLLAGILQDTINLATQNQELQAQSQRLQQTRLGAGMLDPRPEEKCGDQESFRGSLLSPHS</sequence>
<evidence type="ECO:0000313" key="5">
    <source>
        <dbReference type="Proteomes" id="UP000252040"/>
    </source>
</evidence>
<dbReference type="InParanoid" id="A0A341C0T2"/>
<keyword evidence="2" id="KW-0067">ATP-binding</keyword>
<dbReference type="KEGG" id="nasi:112404318"/>
<evidence type="ECO:0000313" key="6">
    <source>
        <dbReference type="RefSeq" id="XP_024607928.1"/>
    </source>
</evidence>
<keyword evidence="5" id="KW-1185">Reference proteome</keyword>
<organism evidence="5 6">
    <name type="scientific">Neophocaena asiaeorientalis asiaeorientalis</name>
    <name type="common">Yangtze finless porpoise</name>
    <name type="synonym">Neophocaena phocaenoides subsp. asiaeorientalis</name>
    <dbReference type="NCBI Taxonomy" id="1706337"/>
    <lineage>
        <taxon>Eukaryota</taxon>
        <taxon>Metazoa</taxon>
        <taxon>Chordata</taxon>
        <taxon>Craniata</taxon>
        <taxon>Vertebrata</taxon>
        <taxon>Euteleostomi</taxon>
        <taxon>Mammalia</taxon>
        <taxon>Eutheria</taxon>
        <taxon>Laurasiatheria</taxon>
        <taxon>Artiodactyla</taxon>
        <taxon>Whippomorpha</taxon>
        <taxon>Cetacea</taxon>
        <taxon>Odontoceti</taxon>
        <taxon>Phocoenidae</taxon>
        <taxon>Neophocaena</taxon>
    </lineage>
</organism>
<gene>
    <name evidence="6" type="primary">LOC112404318</name>
</gene>
<evidence type="ECO:0000256" key="1">
    <source>
        <dbReference type="ARBA" id="ARBA00022741"/>
    </source>
</evidence>
<keyword evidence="3" id="KW-0175">Coiled coil</keyword>
<evidence type="ECO:0000256" key="2">
    <source>
        <dbReference type="ARBA" id="ARBA00022840"/>
    </source>
</evidence>
<reference evidence="6" key="1">
    <citation type="submission" date="2025-08" db="UniProtKB">
        <authorList>
            <consortium name="RefSeq"/>
        </authorList>
    </citation>
    <scope>IDENTIFICATION</scope>
    <source>
        <tissue evidence="6">Meat</tissue>
    </source>
</reference>
<dbReference type="GO" id="GO:0005524">
    <property type="term" value="F:ATP binding"/>
    <property type="evidence" value="ECO:0007669"/>
    <property type="project" value="UniProtKB-KW"/>
</dbReference>